<keyword evidence="5" id="KW-1185">Reference proteome</keyword>
<dbReference type="AlphaFoldDB" id="A0A1I0P1H4"/>
<evidence type="ECO:0000313" key="4">
    <source>
        <dbReference type="EMBL" id="SEW07323.1"/>
    </source>
</evidence>
<evidence type="ECO:0000259" key="3">
    <source>
        <dbReference type="Pfam" id="PF02397"/>
    </source>
</evidence>
<reference evidence="4 5" key="1">
    <citation type="submission" date="2016-10" db="EMBL/GenBank/DDBJ databases">
        <authorList>
            <person name="de Groot N.N."/>
        </authorList>
    </citation>
    <scope>NUCLEOTIDE SEQUENCE [LARGE SCALE GENOMIC DNA]</scope>
    <source>
        <strain evidence="4 5">DSM 9179</strain>
    </source>
</reference>
<comment type="similarity">
    <text evidence="1">Belongs to the bacterial sugar transferase family.</text>
</comment>
<evidence type="ECO:0000313" key="5">
    <source>
        <dbReference type="Proteomes" id="UP000199701"/>
    </source>
</evidence>
<keyword evidence="2" id="KW-0472">Membrane</keyword>
<dbReference type="GO" id="GO:0016780">
    <property type="term" value="F:phosphotransferase activity, for other substituted phosphate groups"/>
    <property type="evidence" value="ECO:0007669"/>
    <property type="project" value="TreeGrafter"/>
</dbReference>
<evidence type="ECO:0000256" key="1">
    <source>
        <dbReference type="ARBA" id="ARBA00006464"/>
    </source>
</evidence>
<keyword evidence="4" id="KW-0808">Transferase</keyword>
<evidence type="ECO:0000256" key="2">
    <source>
        <dbReference type="SAM" id="Phobius"/>
    </source>
</evidence>
<gene>
    <name evidence="4" type="ORF">SAMN05421659_10437</name>
</gene>
<name>A0A1I0P1H4_9FIRM</name>
<dbReference type="EMBL" id="FOJI01000004">
    <property type="protein sequence ID" value="SEW07323.1"/>
    <property type="molecule type" value="Genomic_DNA"/>
</dbReference>
<dbReference type="PANTHER" id="PTHR30576:SF0">
    <property type="entry name" value="UNDECAPRENYL-PHOSPHATE N-ACETYLGALACTOSAMINYL 1-PHOSPHATE TRANSFERASE-RELATED"/>
    <property type="match status" value="1"/>
</dbReference>
<dbReference type="Proteomes" id="UP000199701">
    <property type="component" value="Unassembled WGS sequence"/>
</dbReference>
<dbReference type="RefSeq" id="WP_092451759.1">
    <property type="nucleotide sequence ID" value="NZ_FOJI01000004.1"/>
</dbReference>
<feature type="domain" description="Bacterial sugar transferase" evidence="3">
    <location>
        <begin position="35"/>
        <end position="228"/>
    </location>
</feature>
<dbReference type="PANTHER" id="PTHR30576">
    <property type="entry name" value="COLANIC BIOSYNTHESIS UDP-GLUCOSE LIPID CARRIER TRANSFERASE"/>
    <property type="match status" value="1"/>
</dbReference>
<organism evidence="4 5">
    <name type="scientific">[Clostridium] fimetarium</name>
    <dbReference type="NCBI Taxonomy" id="99656"/>
    <lineage>
        <taxon>Bacteria</taxon>
        <taxon>Bacillati</taxon>
        <taxon>Bacillota</taxon>
        <taxon>Clostridia</taxon>
        <taxon>Lachnospirales</taxon>
        <taxon>Lachnospiraceae</taxon>
    </lineage>
</organism>
<proteinExistence type="inferred from homology"/>
<dbReference type="InterPro" id="IPR003362">
    <property type="entry name" value="Bact_transf"/>
</dbReference>
<dbReference type="OrthoDB" id="9808602at2"/>
<dbReference type="STRING" id="99656.SAMN05421659_10437"/>
<feature type="transmembrane region" description="Helical" evidence="2">
    <location>
        <begin position="37"/>
        <end position="61"/>
    </location>
</feature>
<keyword evidence="2" id="KW-0812">Transmembrane</keyword>
<keyword evidence="2" id="KW-1133">Transmembrane helix</keyword>
<protein>
    <submittedName>
        <fullName evidence="4">Sugar transferase involved in LPS biosynthesis (Colanic, teichoic acid)</fullName>
    </submittedName>
</protein>
<accession>A0A1I0P1H4</accession>
<sequence>MQLKKWSELPSYMKTKEVKKYYDIIKKRQCSMLFKRIFDVIASMIMLLIISPFMVVLMIMIKLDSKGPVFFRQERVTQYGRIFRIFKFRSMVNNAEKFGVQVTAVGDARITRVGAMLRKKRIDELPQLINILIGDMTFVGTRPEVKKYVDCYTNEMYATLLLPAGLTSRTSIEYKDEDKLLEGADDINKVYIEKVLPEKMKFNLINVKQFSLLSDIMTMLATFFAVLK</sequence>
<dbReference type="Pfam" id="PF02397">
    <property type="entry name" value="Bac_transf"/>
    <property type="match status" value="1"/>
</dbReference>